<reference evidence="5 8" key="1">
    <citation type="submission" date="2020-08" db="EMBL/GenBank/DDBJ databases">
        <title>Genomic Encyclopedia of Type Strains, Phase IV (KMG-IV): sequencing the most valuable type-strain genomes for metagenomic binning, comparative biology and taxonomic classification.</title>
        <authorList>
            <person name="Goeker M."/>
        </authorList>
    </citation>
    <scope>NUCLEOTIDE SEQUENCE [LARGE SCALE GENOMIC DNA]</scope>
    <source>
        <strain evidence="5 8">DSM 101535</strain>
    </source>
</reference>
<dbReference type="InterPro" id="IPR010982">
    <property type="entry name" value="Lambda_DNA-bd_dom_sf"/>
</dbReference>
<dbReference type="PRINTS" id="PR00036">
    <property type="entry name" value="HTHLACI"/>
</dbReference>
<evidence type="ECO:0000313" key="6">
    <source>
        <dbReference type="EMBL" id="MBB6504559.1"/>
    </source>
</evidence>
<dbReference type="CDD" id="cd01545">
    <property type="entry name" value="PBP1_SalR"/>
    <property type="match status" value="1"/>
</dbReference>
<organism evidence="6 7">
    <name type="scientific">Sphingomonas endophytica</name>
    <dbReference type="NCBI Taxonomy" id="869719"/>
    <lineage>
        <taxon>Bacteria</taxon>
        <taxon>Pseudomonadati</taxon>
        <taxon>Pseudomonadota</taxon>
        <taxon>Alphaproteobacteria</taxon>
        <taxon>Sphingomonadales</taxon>
        <taxon>Sphingomonadaceae</taxon>
        <taxon>Sphingomonas</taxon>
    </lineage>
</organism>
<sequence length="334" mass="35293">MTIIDVAKQAGVSPMTVSRVINGDPGVRDETRELVTTTIRTLNYTPNLSARSLVTSRELRIGVIYANPSAAFMSGFLAGVFEEASARAAQLILLKGRQGGVPTHAEIEQLIASGIGGVILTPPLGESVEVRQILRAAGLPMAVVAGRVSDAISVGIDDHHAARDMTRHLIALGHRRLGFIVGNPDQSASLARLAGFTAAAAEAGVETCIAHGDFSYTSGLVAGELLLNDTTPPTAILASNDDMAAAVVSVAHRRHLEVPRDLSIAGIDDSIAATTLWPPLTTIRQPVQELAAEALRLLIDEMRAPQRKGAHHIARMLDYTLVERDSTAPPQVLG</sequence>
<dbReference type="InterPro" id="IPR028082">
    <property type="entry name" value="Peripla_BP_I"/>
</dbReference>
<dbReference type="GO" id="GO:0000976">
    <property type="term" value="F:transcription cis-regulatory region binding"/>
    <property type="evidence" value="ECO:0007669"/>
    <property type="project" value="TreeGrafter"/>
</dbReference>
<keyword evidence="3" id="KW-0804">Transcription</keyword>
<protein>
    <submittedName>
        <fullName evidence="6">LacI family transcriptional regulator</fullName>
    </submittedName>
</protein>
<gene>
    <name evidence="6" type="ORF">F4693_001532</name>
    <name evidence="5" type="ORF">FHS97_002606</name>
</gene>
<evidence type="ECO:0000313" key="5">
    <source>
        <dbReference type="EMBL" id="MBB5726663.1"/>
    </source>
</evidence>
<keyword evidence="8" id="KW-1185">Reference proteome</keyword>
<dbReference type="AlphaFoldDB" id="A0A7X0MMS1"/>
<evidence type="ECO:0000313" key="7">
    <source>
        <dbReference type="Proteomes" id="UP000522313"/>
    </source>
</evidence>
<dbReference type="Gene3D" id="1.10.260.40">
    <property type="entry name" value="lambda repressor-like DNA-binding domains"/>
    <property type="match status" value="1"/>
</dbReference>
<dbReference type="Pfam" id="PF13377">
    <property type="entry name" value="Peripla_BP_3"/>
    <property type="match status" value="1"/>
</dbReference>
<dbReference type="EMBL" id="JACHBT010000007">
    <property type="protein sequence ID" value="MBB6504559.1"/>
    <property type="molecule type" value="Genomic_DNA"/>
</dbReference>
<dbReference type="SMART" id="SM00354">
    <property type="entry name" value="HTH_LACI"/>
    <property type="match status" value="1"/>
</dbReference>
<dbReference type="InterPro" id="IPR046335">
    <property type="entry name" value="LacI/GalR-like_sensor"/>
</dbReference>
<proteinExistence type="predicted"/>
<dbReference type="SUPFAM" id="SSF53822">
    <property type="entry name" value="Periplasmic binding protein-like I"/>
    <property type="match status" value="1"/>
</dbReference>
<dbReference type="InterPro" id="IPR000843">
    <property type="entry name" value="HTH_LacI"/>
</dbReference>
<dbReference type="Pfam" id="PF00356">
    <property type="entry name" value="LacI"/>
    <property type="match status" value="1"/>
</dbReference>
<evidence type="ECO:0000259" key="4">
    <source>
        <dbReference type="PROSITE" id="PS50932"/>
    </source>
</evidence>
<dbReference type="PANTHER" id="PTHR30146">
    <property type="entry name" value="LACI-RELATED TRANSCRIPTIONAL REPRESSOR"/>
    <property type="match status" value="1"/>
</dbReference>
<evidence type="ECO:0000256" key="1">
    <source>
        <dbReference type="ARBA" id="ARBA00023015"/>
    </source>
</evidence>
<keyword evidence="1" id="KW-0805">Transcription regulation</keyword>
<keyword evidence="2" id="KW-0238">DNA-binding</keyword>
<reference evidence="6 7" key="2">
    <citation type="submission" date="2020-08" db="EMBL/GenBank/DDBJ databases">
        <title>The Agave Microbiome: Exploring the role of microbial communities in plant adaptations to desert environments.</title>
        <authorList>
            <person name="Partida-Martinez L.P."/>
        </authorList>
    </citation>
    <scope>NUCLEOTIDE SEQUENCE [LARGE SCALE GENOMIC DNA]</scope>
    <source>
        <strain evidence="6 7">AS3.13</strain>
    </source>
</reference>
<accession>A0A7X0MMS1</accession>
<comment type="caution">
    <text evidence="6">The sequence shown here is derived from an EMBL/GenBank/DDBJ whole genome shotgun (WGS) entry which is preliminary data.</text>
</comment>
<evidence type="ECO:0000256" key="2">
    <source>
        <dbReference type="ARBA" id="ARBA00023125"/>
    </source>
</evidence>
<dbReference type="PANTHER" id="PTHR30146:SF153">
    <property type="entry name" value="LACTOSE OPERON REPRESSOR"/>
    <property type="match status" value="1"/>
</dbReference>
<dbReference type="PROSITE" id="PS50932">
    <property type="entry name" value="HTH_LACI_2"/>
    <property type="match status" value="1"/>
</dbReference>
<dbReference type="Proteomes" id="UP000522313">
    <property type="component" value="Unassembled WGS sequence"/>
</dbReference>
<dbReference type="GO" id="GO:0003700">
    <property type="term" value="F:DNA-binding transcription factor activity"/>
    <property type="evidence" value="ECO:0007669"/>
    <property type="project" value="TreeGrafter"/>
</dbReference>
<dbReference type="PROSITE" id="PS00356">
    <property type="entry name" value="HTH_LACI_1"/>
    <property type="match status" value="1"/>
</dbReference>
<reference evidence="6 7" key="3">
    <citation type="submission" date="2020-08" db="EMBL/GenBank/DDBJ databases">
        <authorList>
            <person name="Partida-Martinez L."/>
            <person name="Huntemann M."/>
            <person name="Clum A."/>
            <person name="Wang J."/>
            <person name="Palaniappan K."/>
            <person name="Ritter S."/>
            <person name="Chen I.-M."/>
            <person name="Stamatis D."/>
            <person name="Reddy T."/>
            <person name="O'Malley R."/>
            <person name="Daum C."/>
            <person name="Shapiro N."/>
            <person name="Ivanova N."/>
            <person name="Kyrpides N."/>
            <person name="Woyke T."/>
        </authorList>
    </citation>
    <scope>NUCLEOTIDE SEQUENCE [LARGE SCALE GENOMIC DNA]</scope>
    <source>
        <strain evidence="6 7">AS3.13</strain>
    </source>
</reference>
<dbReference type="CDD" id="cd01392">
    <property type="entry name" value="HTH_LacI"/>
    <property type="match status" value="1"/>
</dbReference>
<evidence type="ECO:0000256" key="3">
    <source>
        <dbReference type="ARBA" id="ARBA00023163"/>
    </source>
</evidence>
<dbReference type="EMBL" id="JACIJN010000008">
    <property type="protein sequence ID" value="MBB5726663.1"/>
    <property type="molecule type" value="Genomic_DNA"/>
</dbReference>
<evidence type="ECO:0000313" key="8">
    <source>
        <dbReference type="Proteomes" id="UP000560131"/>
    </source>
</evidence>
<name>A0A7X0MMS1_9SPHN</name>
<dbReference type="Gene3D" id="3.40.50.2300">
    <property type="match status" value="2"/>
</dbReference>
<dbReference type="SUPFAM" id="SSF47413">
    <property type="entry name" value="lambda repressor-like DNA-binding domains"/>
    <property type="match status" value="1"/>
</dbReference>
<dbReference type="RefSeq" id="WP_311770286.1">
    <property type="nucleotide sequence ID" value="NZ_BAABAR010000019.1"/>
</dbReference>
<feature type="domain" description="HTH lacI-type" evidence="4">
    <location>
        <begin position="1"/>
        <end position="55"/>
    </location>
</feature>
<dbReference type="Proteomes" id="UP000560131">
    <property type="component" value="Unassembled WGS sequence"/>
</dbReference>